<proteinExistence type="predicted"/>
<feature type="transmembrane region" description="Helical" evidence="1">
    <location>
        <begin position="148"/>
        <end position="170"/>
    </location>
</feature>
<gene>
    <name evidence="2" type="ORF">D1164_00115</name>
</gene>
<feature type="transmembrane region" description="Helical" evidence="1">
    <location>
        <begin position="7"/>
        <end position="26"/>
    </location>
</feature>
<feature type="transmembrane region" description="Helical" evidence="1">
    <location>
        <begin position="223"/>
        <end position="241"/>
    </location>
</feature>
<keyword evidence="1" id="KW-0472">Membrane</keyword>
<dbReference type="RefSeq" id="WP_119347903.1">
    <property type="nucleotide sequence ID" value="NZ_QWET01000001.1"/>
</dbReference>
<feature type="transmembrane region" description="Helical" evidence="1">
    <location>
        <begin position="176"/>
        <end position="194"/>
    </location>
</feature>
<protein>
    <recommendedName>
        <fullName evidence="4">Glycosyltransferase RgtA/B/C/D-like domain-containing protein</fullName>
    </recommendedName>
</protein>
<feature type="transmembrane region" description="Helical" evidence="1">
    <location>
        <begin position="363"/>
        <end position="382"/>
    </location>
</feature>
<keyword evidence="1" id="KW-0812">Transmembrane</keyword>
<sequence length="464" mass="54554">MNRFKFLKLNFPYIVSFLIVLLSINITNNVHSWKNKQVIQWDVISYYGYLPAAFIYNDITLKFIDNYSGPHQFEMWPKEAPNGSKVFVTSMGMSFLYAPFFFAAHYYALNSEYDAGGYSEPYHLAIIISAIFYFALGLFFLCKLLLQYFNPFISSLVVVITAASSNLFYYATFEQGMSHTFSFALITLFVWFTIKWYDKQKYIYTILLGILIGLISLVRPTNILVSLFFIFFGIKSWRALINRGNFFLSRYKHLALILFFWFIIWFPQFLYWKLLTGSFFYNSYADGSQFFFNDPKIINGFFSYRNGWLVYSPAMIFSVLGMFILWKKQKELQLPLAITFLVFIYVSYSWWCWWSGGAFGNRFMIDIYGLLALSSGAFFTYISSLKLKWIKYPVVIVAFILVLAGVHHINKRRNFSIHWDSMTKEAFWDSYLDKKPSPEFESKLRAPDYSKALMGIDEYSNKTN</sequence>
<evidence type="ECO:0008006" key="4">
    <source>
        <dbReference type="Google" id="ProtNLM"/>
    </source>
</evidence>
<feature type="transmembrane region" description="Helical" evidence="1">
    <location>
        <begin position="201"/>
        <end position="217"/>
    </location>
</feature>
<feature type="transmembrane region" description="Helical" evidence="1">
    <location>
        <begin position="308"/>
        <end position="326"/>
    </location>
</feature>
<dbReference type="EMBL" id="QWET01000001">
    <property type="protein sequence ID" value="RIH66877.1"/>
    <property type="molecule type" value="Genomic_DNA"/>
</dbReference>
<evidence type="ECO:0000256" key="1">
    <source>
        <dbReference type="SAM" id="Phobius"/>
    </source>
</evidence>
<keyword evidence="1" id="KW-1133">Transmembrane helix</keyword>
<comment type="caution">
    <text evidence="2">The sequence shown here is derived from an EMBL/GenBank/DDBJ whole genome shotgun (WGS) entry which is preliminary data.</text>
</comment>
<name>A0A399D5M7_9BACT</name>
<feature type="transmembrane region" description="Helical" evidence="1">
    <location>
        <begin position="253"/>
        <end position="272"/>
    </location>
</feature>
<evidence type="ECO:0000313" key="3">
    <source>
        <dbReference type="Proteomes" id="UP000266441"/>
    </source>
</evidence>
<feature type="transmembrane region" description="Helical" evidence="1">
    <location>
        <begin position="389"/>
        <end position="409"/>
    </location>
</feature>
<dbReference type="Proteomes" id="UP000266441">
    <property type="component" value="Unassembled WGS sequence"/>
</dbReference>
<organism evidence="2 3">
    <name type="scientific">Mariniphaga sediminis</name>
    <dbReference type="NCBI Taxonomy" id="1628158"/>
    <lineage>
        <taxon>Bacteria</taxon>
        <taxon>Pseudomonadati</taxon>
        <taxon>Bacteroidota</taxon>
        <taxon>Bacteroidia</taxon>
        <taxon>Marinilabiliales</taxon>
        <taxon>Prolixibacteraceae</taxon>
        <taxon>Mariniphaga</taxon>
    </lineage>
</organism>
<keyword evidence="3" id="KW-1185">Reference proteome</keyword>
<accession>A0A399D5M7</accession>
<feature type="transmembrane region" description="Helical" evidence="1">
    <location>
        <begin position="86"/>
        <end position="109"/>
    </location>
</feature>
<evidence type="ECO:0000313" key="2">
    <source>
        <dbReference type="EMBL" id="RIH66877.1"/>
    </source>
</evidence>
<dbReference type="AlphaFoldDB" id="A0A399D5M7"/>
<feature type="transmembrane region" description="Helical" evidence="1">
    <location>
        <begin position="333"/>
        <end position="351"/>
    </location>
</feature>
<feature type="transmembrane region" description="Helical" evidence="1">
    <location>
        <begin position="121"/>
        <end position="141"/>
    </location>
</feature>
<feature type="transmembrane region" description="Helical" evidence="1">
    <location>
        <begin position="46"/>
        <end position="65"/>
    </location>
</feature>
<dbReference type="OrthoDB" id="136762at2"/>
<reference evidence="2 3" key="1">
    <citation type="journal article" date="2015" name="Int. J. Syst. Evol. Microbiol.">
        <title>Mariniphaga sediminis sp. nov., isolated from coastal sediment.</title>
        <authorList>
            <person name="Wang F.Q."/>
            <person name="Shen Q.Y."/>
            <person name="Chen G.J."/>
            <person name="Du Z.J."/>
        </authorList>
    </citation>
    <scope>NUCLEOTIDE SEQUENCE [LARGE SCALE GENOMIC DNA]</scope>
    <source>
        <strain evidence="2 3">SY21</strain>
    </source>
</reference>